<accession>A0A1H7VDE6</accession>
<keyword evidence="3 5" id="KW-1133">Transmembrane helix</keyword>
<evidence type="ECO:0000256" key="2">
    <source>
        <dbReference type="ARBA" id="ARBA00022692"/>
    </source>
</evidence>
<dbReference type="Pfam" id="PF02656">
    <property type="entry name" value="DUF202"/>
    <property type="match status" value="1"/>
</dbReference>
<evidence type="ECO:0000256" key="1">
    <source>
        <dbReference type="ARBA" id="ARBA00004127"/>
    </source>
</evidence>
<evidence type="ECO:0000256" key="3">
    <source>
        <dbReference type="ARBA" id="ARBA00022989"/>
    </source>
</evidence>
<dbReference type="Proteomes" id="UP000198677">
    <property type="component" value="Unassembled WGS sequence"/>
</dbReference>
<dbReference type="InterPro" id="IPR003807">
    <property type="entry name" value="DUF202"/>
</dbReference>
<keyword evidence="4 5" id="KW-0472">Membrane</keyword>
<dbReference type="RefSeq" id="WP_072750838.1">
    <property type="nucleotide sequence ID" value="NZ_FOAW01000021.1"/>
</dbReference>
<feature type="domain" description="DUF202" evidence="6">
    <location>
        <begin position="6"/>
        <end position="70"/>
    </location>
</feature>
<organism evidence="7 8">
    <name type="scientific">Rhodococcus maanshanensis</name>
    <dbReference type="NCBI Taxonomy" id="183556"/>
    <lineage>
        <taxon>Bacteria</taxon>
        <taxon>Bacillati</taxon>
        <taxon>Actinomycetota</taxon>
        <taxon>Actinomycetes</taxon>
        <taxon>Mycobacteriales</taxon>
        <taxon>Nocardiaceae</taxon>
        <taxon>Rhodococcus</taxon>
    </lineage>
</organism>
<protein>
    <recommendedName>
        <fullName evidence="6">DUF202 domain-containing protein</fullName>
    </recommendedName>
</protein>
<dbReference type="GO" id="GO:0012505">
    <property type="term" value="C:endomembrane system"/>
    <property type="evidence" value="ECO:0007669"/>
    <property type="project" value="UniProtKB-SubCell"/>
</dbReference>
<dbReference type="AlphaFoldDB" id="A0A1H7VDE6"/>
<evidence type="ECO:0000256" key="4">
    <source>
        <dbReference type="ARBA" id="ARBA00023136"/>
    </source>
</evidence>
<proteinExistence type="predicted"/>
<feature type="transmembrane region" description="Helical" evidence="5">
    <location>
        <begin position="43"/>
        <end position="61"/>
    </location>
</feature>
<name>A0A1H7VDE6_9NOCA</name>
<sequence>MAPARDPGLQVERTSLAWRRTALSALAASALFVNQVVQRGWSAAALPWLLAASIMLGLAVIGHLRARLLRGGRTTANGHPVTAGAGVVALGALSAGVAALLSR</sequence>
<dbReference type="EMBL" id="FOAW01000021">
    <property type="protein sequence ID" value="SEM07263.1"/>
    <property type="molecule type" value="Genomic_DNA"/>
</dbReference>
<evidence type="ECO:0000259" key="6">
    <source>
        <dbReference type="Pfam" id="PF02656"/>
    </source>
</evidence>
<feature type="transmembrane region" description="Helical" evidence="5">
    <location>
        <begin position="81"/>
        <end position="101"/>
    </location>
</feature>
<evidence type="ECO:0000256" key="5">
    <source>
        <dbReference type="SAM" id="Phobius"/>
    </source>
</evidence>
<comment type="subcellular location">
    <subcellularLocation>
        <location evidence="1">Endomembrane system</location>
        <topology evidence="1">Multi-pass membrane protein</topology>
    </subcellularLocation>
</comment>
<gene>
    <name evidence="7" type="ORF">SAMN05444583_12186</name>
</gene>
<keyword evidence="2 5" id="KW-0812">Transmembrane</keyword>
<evidence type="ECO:0000313" key="7">
    <source>
        <dbReference type="EMBL" id="SEM07263.1"/>
    </source>
</evidence>
<keyword evidence="8" id="KW-1185">Reference proteome</keyword>
<evidence type="ECO:0000313" key="8">
    <source>
        <dbReference type="Proteomes" id="UP000198677"/>
    </source>
</evidence>
<reference evidence="8" key="1">
    <citation type="submission" date="2016-10" db="EMBL/GenBank/DDBJ databases">
        <authorList>
            <person name="Varghese N."/>
            <person name="Submissions S."/>
        </authorList>
    </citation>
    <scope>NUCLEOTIDE SEQUENCE [LARGE SCALE GENOMIC DNA]</scope>
    <source>
        <strain evidence="8">DSM 44675</strain>
    </source>
</reference>